<name>A0A7W7YJV9_9BACT</name>
<evidence type="ECO:0000313" key="6">
    <source>
        <dbReference type="EMBL" id="MBB5037454.1"/>
    </source>
</evidence>
<keyword evidence="1" id="KW-0677">Repeat</keyword>
<keyword evidence="3 4" id="KW-0812">Transmembrane</keyword>
<dbReference type="AlphaFoldDB" id="A0A7W7YJV9"/>
<proteinExistence type="predicted"/>
<keyword evidence="3 4" id="KW-1133">Transmembrane helix</keyword>
<dbReference type="Gene3D" id="3.10.580.10">
    <property type="entry name" value="CBS-domain"/>
    <property type="match status" value="1"/>
</dbReference>
<keyword evidence="7" id="KW-1185">Reference proteome</keyword>
<dbReference type="RefSeq" id="WP_184207384.1">
    <property type="nucleotide sequence ID" value="NZ_JACHIF010000003.1"/>
</dbReference>
<dbReference type="PROSITE" id="PS51846">
    <property type="entry name" value="CNNM"/>
    <property type="match status" value="1"/>
</dbReference>
<dbReference type="PANTHER" id="PTHR22777">
    <property type="entry name" value="HEMOLYSIN-RELATED"/>
    <property type="match status" value="1"/>
</dbReference>
<dbReference type="GO" id="GO:0005886">
    <property type="term" value="C:plasma membrane"/>
    <property type="evidence" value="ECO:0007669"/>
    <property type="project" value="TreeGrafter"/>
</dbReference>
<evidence type="ECO:0000256" key="3">
    <source>
        <dbReference type="PROSITE-ProRule" id="PRU01193"/>
    </source>
</evidence>
<protein>
    <submittedName>
        <fullName evidence="6">CBS domain containing-hemolysin-like protein</fullName>
    </submittedName>
</protein>
<dbReference type="InterPro" id="IPR002550">
    <property type="entry name" value="CNNM"/>
</dbReference>
<comment type="caution">
    <text evidence="6">The sequence shown here is derived from an EMBL/GenBank/DDBJ whole genome shotgun (WGS) entry which is preliminary data.</text>
</comment>
<evidence type="ECO:0000256" key="4">
    <source>
        <dbReference type="SAM" id="Phobius"/>
    </source>
</evidence>
<keyword evidence="3 4" id="KW-0472">Membrane</keyword>
<feature type="transmembrane region" description="Helical" evidence="4">
    <location>
        <begin position="124"/>
        <end position="142"/>
    </location>
</feature>
<evidence type="ECO:0000259" key="5">
    <source>
        <dbReference type="PROSITE" id="PS51846"/>
    </source>
</evidence>
<feature type="domain" description="CNNM transmembrane" evidence="5">
    <location>
        <begin position="1"/>
        <end position="182"/>
    </location>
</feature>
<gene>
    <name evidence="6" type="ORF">HNQ64_001703</name>
</gene>
<dbReference type="PANTHER" id="PTHR22777:SF4">
    <property type="entry name" value="UPF0053 PROTEIN SLL1254"/>
    <property type="match status" value="1"/>
</dbReference>
<evidence type="ECO:0000256" key="1">
    <source>
        <dbReference type="ARBA" id="ARBA00022737"/>
    </source>
</evidence>
<accession>A0A7W7YJV9</accession>
<feature type="transmembrane region" description="Helical" evidence="4">
    <location>
        <begin position="89"/>
        <end position="112"/>
    </location>
</feature>
<organism evidence="6 7">
    <name type="scientific">Prosthecobacter dejongeii</name>
    <dbReference type="NCBI Taxonomy" id="48465"/>
    <lineage>
        <taxon>Bacteria</taxon>
        <taxon>Pseudomonadati</taxon>
        <taxon>Verrucomicrobiota</taxon>
        <taxon>Verrucomicrobiia</taxon>
        <taxon>Verrucomicrobiales</taxon>
        <taxon>Verrucomicrobiaceae</taxon>
        <taxon>Prosthecobacter</taxon>
    </lineage>
</organism>
<feature type="transmembrane region" description="Helical" evidence="4">
    <location>
        <begin position="59"/>
        <end position="82"/>
    </location>
</feature>
<dbReference type="InterPro" id="IPR046342">
    <property type="entry name" value="CBS_dom_sf"/>
</dbReference>
<keyword evidence="2" id="KW-0129">CBS domain</keyword>
<reference evidence="6 7" key="1">
    <citation type="submission" date="2020-08" db="EMBL/GenBank/DDBJ databases">
        <title>Genomic Encyclopedia of Type Strains, Phase IV (KMG-IV): sequencing the most valuable type-strain genomes for metagenomic binning, comparative biology and taxonomic classification.</title>
        <authorList>
            <person name="Goeker M."/>
        </authorList>
    </citation>
    <scope>NUCLEOTIDE SEQUENCE [LARGE SCALE GENOMIC DNA]</scope>
    <source>
        <strain evidence="6 7">DSM 12251</strain>
    </source>
</reference>
<dbReference type="Proteomes" id="UP000534294">
    <property type="component" value="Unassembled WGS sequence"/>
</dbReference>
<dbReference type="Pfam" id="PF01595">
    <property type="entry name" value="CNNM"/>
    <property type="match status" value="1"/>
</dbReference>
<dbReference type="EMBL" id="JACHIF010000003">
    <property type="protein sequence ID" value="MBB5037454.1"/>
    <property type="molecule type" value="Genomic_DNA"/>
</dbReference>
<sequence>MLLLLLAISATVLVVSFTCSLTEAVLLSLNPLELKLQEKKGIRSAGRWLEMKNAIERPISAILVFNTLANTGLATLAGALFTGLYGAEWLWVFSILMSILVLFGGEMAPKIIGVHHAARFAPRLIGPLTLMLRLCYPLVLLMEKFCERLKSRTSDGRSQSDHIMDIITLVQAAKAEQLLHNQEEIIMIHAATLSARRVKTAMVPKEAVRVFDARLSLLENVQAVGPKLHRSYPVSLDGSPDSLIGYIRVRELFVQNLTTPATADWTKLIRPALHMNGQASLTQLLALFLEKQEVAALVDAPGGRMAGWITLDDVMKVLMGARV</sequence>
<dbReference type="SUPFAM" id="SSF54631">
    <property type="entry name" value="CBS-domain pair"/>
    <property type="match status" value="1"/>
</dbReference>
<evidence type="ECO:0000313" key="7">
    <source>
        <dbReference type="Proteomes" id="UP000534294"/>
    </source>
</evidence>
<evidence type="ECO:0000256" key="2">
    <source>
        <dbReference type="ARBA" id="ARBA00023122"/>
    </source>
</evidence>